<feature type="compositionally biased region" description="Low complexity" evidence="3">
    <location>
        <begin position="315"/>
        <end position="332"/>
    </location>
</feature>
<protein>
    <submittedName>
        <fullName evidence="6">Uncharacterized protein</fullName>
    </submittedName>
</protein>
<name>A0A152AAF4_TIELA</name>
<dbReference type="SUPFAM" id="SSF46785">
    <property type="entry name" value="Winged helix' DNA-binding domain"/>
    <property type="match status" value="1"/>
</dbReference>
<dbReference type="Gene3D" id="1.10.10.10">
    <property type="entry name" value="Winged helix-like DNA-binding domain superfamily/Winged helix DNA-binding domain"/>
    <property type="match status" value="1"/>
</dbReference>
<sequence length="332" mass="39136">MNLNFKEIKDLIRFYFSNENLSKDNLLLDIITKNEGWVNLKQLFEFKDFKNVLGNVQLNNDEIQEIFKLISEDKGAPQYIELELSDDFTKVSRVIPYVPSTFIDKNKVKNEKTCYIEPFDEHTTNDTIKSLFTEFADQMVNISIPRFSNFQSKGYVFIEFNEHEQMLQFINTINSNPQLYSNRMAITRNEWEQYKNSYSYLNQKNLNRIIKITGIPKEMKYKELYGYFDKIPYFRVIYLDYKNGKSDAILKFRNDNDLQMAIHAIYSEQVKLADNSILRISPMSRDELSRFRNTQNNYKSKKYFSNSGNSKPNQTTTTTTTTTTTSTTSTTI</sequence>
<dbReference type="InterPro" id="IPR036388">
    <property type="entry name" value="WH-like_DNA-bd_sf"/>
</dbReference>
<dbReference type="InterPro" id="IPR014886">
    <property type="entry name" value="La_xRRM"/>
</dbReference>
<evidence type="ECO:0000259" key="4">
    <source>
        <dbReference type="PROSITE" id="PS50102"/>
    </source>
</evidence>
<organism evidence="6 7">
    <name type="scientific">Tieghemostelium lacteum</name>
    <name type="common">Slime mold</name>
    <name type="synonym">Dictyostelium lacteum</name>
    <dbReference type="NCBI Taxonomy" id="361077"/>
    <lineage>
        <taxon>Eukaryota</taxon>
        <taxon>Amoebozoa</taxon>
        <taxon>Evosea</taxon>
        <taxon>Eumycetozoa</taxon>
        <taxon>Dictyostelia</taxon>
        <taxon>Dictyosteliales</taxon>
        <taxon>Raperosteliaceae</taxon>
        <taxon>Tieghemostelium</taxon>
    </lineage>
</organism>
<dbReference type="SUPFAM" id="SSF54928">
    <property type="entry name" value="RNA-binding domain, RBD"/>
    <property type="match status" value="1"/>
</dbReference>
<dbReference type="InterPro" id="IPR006630">
    <property type="entry name" value="La_HTH"/>
</dbReference>
<feature type="domain" description="RRM" evidence="4">
    <location>
        <begin position="112"/>
        <end position="191"/>
    </location>
</feature>
<dbReference type="PROSITE" id="PS50102">
    <property type="entry name" value="RRM"/>
    <property type="match status" value="1"/>
</dbReference>
<dbReference type="InterPro" id="IPR002344">
    <property type="entry name" value="Lupus_La"/>
</dbReference>
<feature type="region of interest" description="Disordered" evidence="3">
    <location>
        <begin position="299"/>
        <end position="332"/>
    </location>
</feature>
<dbReference type="OrthoDB" id="439993at2759"/>
<evidence type="ECO:0000256" key="2">
    <source>
        <dbReference type="PROSITE-ProRule" id="PRU00332"/>
    </source>
</evidence>
<evidence type="ECO:0000256" key="1">
    <source>
        <dbReference type="ARBA" id="ARBA00022884"/>
    </source>
</evidence>
<evidence type="ECO:0000259" key="5">
    <source>
        <dbReference type="PROSITE" id="PS50961"/>
    </source>
</evidence>
<dbReference type="InterPro" id="IPR035979">
    <property type="entry name" value="RBD_domain_sf"/>
</dbReference>
<dbReference type="AlphaFoldDB" id="A0A152AAF4"/>
<proteinExistence type="predicted"/>
<dbReference type="InterPro" id="IPR000504">
    <property type="entry name" value="RRM_dom"/>
</dbReference>
<dbReference type="EMBL" id="LODT01000001">
    <property type="protein sequence ID" value="KYR03115.1"/>
    <property type="molecule type" value="Genomic_DNA"/>
</dbReference>
<accession>A0A152AAF4</accession>
<gene>
    <name evidence="6" type="ORF">DLAC_00610</name>
</gene>
<dbReference type="GO" id="GO:1990904">
    <property type="term" value="C:ribonucleoprotein complex"/>
    <property type="evidence" value="ECO:0007669"/>
    <property type="project" value="InterPro"/>
</dbReference>
<dbReference type="InterPro" id="IPR036390">
    <property type="entry name" value="WH_DNA-bd_sf"/>
</dbReference>
<dbReference type="SMART" id="SM00360">
    <property type="entry name" value="RRM"/>
    <property type="match status" value="2"/>
</dbReference>
<dbReference type="SMART" id="SM00715">
    <property type="entry name" value="LA"/>
    <property type="match status" value="1"/>
</dbReference>
<dbReference type="GO" id="GO:0003723">
    <property type="term" value="F:RNA binding"/>
    <property type="evidence" value="ECO:0007669"/>
    <property type="project" value="UniProtKB-UniRule"/>
</dbReference>
<comment type="caution">
    <text evidence="6">The sequence shown here is derived from an EMBL/GenBank/DDBJ whole genome shotgun (WGS) entry which is preliminary data.</text>
</comment>
<dbReference type="Pfam" id="PF00076">
    <property type="entry name" value="RRM_1"/>
    <property type="match status" value="1"/>
</dbReference>
<evidence type="ECO:0000313" key="7">
    <source>
        <dbReference type="Proteomes" id="UP000076078"/>
    </source>
</evidence>
<feature type="compositionally biased region" description="Polar residues" evidence="3">
    <location>
        <begin position="299"/>
        <end position="314"/>
    </location>
</feature>
<feature type="domain" description="HTH La-type RNA-binding" evidence="5">
    <location>
        <begin position="1"/>
        <end position="101"/>
    </location>
</feature>
<dbReference type="InterPro" id="IPR012677">
    <property type="entry name" value="Nucleotide-bd_a/b_plait_sf"/>
</dbReference>
<dbReference type="GO" id="GO:0005634">
    <property type="term" value="C:nucleus"/>
    <property type="evidence" value="ECO:0007669"/>
    <property type="project" value="InterPro"/>
</dbReference>
<evidence type="ECO:0000256" key="3">
    <source>
        <dbReference type="SAM" id="MobiDB-lite"/>
    </source>
</evidence>
<dbReference type="Gene3D" id="3.30.70.330">
    <property type="match status" value="2"/>
</dbReference>
<dbReference type="PROSITE" id="PS50961">
    <property type="entry name" value="HTH_LA"/>
    <property type="match status" value="1"/>
</dbReference>
<dbReference type="PRINTS" id="PR00302">
    <property type="entry name" value="LUPUSLA"/>
</dbReference>
<dbReference type="OMA" id="AITRNEW"/>
<evidence type="ECO:0000313" key="6">
    <source>
        <dbReference type="EMBL" id="KYR03115.1"/>
    </source>
</evidence>
<reference evidence="6 7" key="1">
    <citation type="submission" date="2015-12" db="EMBL/GenBank/DDBJ databases">
        <title>Dictyostelia acquired genes for synthesis and detection of signals that induce cell-type specialization by lateral gene transfer from prokaryotes.</title>
        <authorList>
            <person name="Gloeckner G."/>
            <person name="Schaap P."/>
        </authorList>
    </citation>
    <scope>NUCLEOTIDE SEQUENCE [LARGE SCALE GENOMIC DNA]</scope>
    <source>
        <strain evidence="6 7">TK</strain>
    </source>
</reference>
<dbReference type="GO" id="GO:0006396">
    <property type="term" value="P:RNA processing"/>
    <property type="evidence" value="ECO:0007669"/>
    <property type="project" value="InterPro"/>
</dbReference>
<dbReference type="Pfam" id="PF08777">
    <property type="entry name" value="RRM_3"/>
    <property type="match status" value="1"/>
</dbReference>
<dbReference type="InParanoid" id="A0A152AAF4"/>
<dbReference type="Proteomes" id="UP000076078">
    <property type="component" value="Unassembled WGS sequence"/>
</dbReference>
<keyword evidence="7" id="KW-1185">Reference proteome</keyword>
<dbReference type="STRING" id="361077.A0A152AAF4"/>
<dbReference type="Pfam" id="PF05383">
    <property type="entry name" value="La"/>
    <property type="match status" value="1"/>
</dbReference>
<keyword evidence="1 2" id="KW-0694">RNA-binding</keyword>